<name>A0ABS2NLQ3_9FIRM</name>
<evidence type="ECO:0000256" key="1">
    <source>
        <dbReference type="SAM" id="Phobius"/>
    </source>
</evidence>
<reference evidence="2 3" key="1">
    <citation type="submission" date="2021-01" db="EMBL/GenBank/DDBJ databases">
        <title>Genomic Encyclopedia of Type Strains, Phase IV (KMG-IV): sequencing the most valuable type-strain genomes for metagenomic binning, comparative biology and taxonomic classification.</title>
        <authorList>
            <person name="Goeker M."/>
        </authorList>
    </citation>
    <scope>NUCLEOTIDE SEQUENCE [LARGE SCALE GENOMIC DNA]</scope>
    <source>
        <strain evidence="2 3">DSM 25890</strain>
    </source>
</reference>
<dbReference type="Proteomes" id="UP001314796">
    <property type="component" value="Unassembled WGS sequence"/>
</dbReference>
<proteinExistence type="predicted"/>
<dbReference type="RefSeq" id="WP_204400152.1">
    <property type="nucleotide sequence ID" value="NZ_JAFBEE010000002.1"/>
</dbReference>
<evidence type="ECO:0000313" key="2">
    <source>
        <dbReference type="EMBL" id="MBM7613863.1"/>
    </source>
</evidence>
<dbReference type="EMBL" id="JAFBEE010000002">
    <property type="protein sequence ID" value="MBM7613863.1"/>
    <property type="molecule type" value="Genomic_DNA"/>
</dbReference>
<evidence type="ECO:0000313" key="3">
    <source>
        <dbReference type="Proteomes" id="UP001314796"/>
    </source>
</evidence>
<comment type="caution">
    <text evidence="2">The sequence shown here is derived from an EMBL/GenBank/DDBJ whole genome shotgun (WGS) entry which is preliminary data.</text>
</comment>
<gene>
    <name evidence="2" type="ORF">JOC73_000372</name>
</gene>
<keyword evidence="1" id="KW-0472">Membrane</keyword>
<protein>
    <submittedName>
        <fullName evidence="2">Uncharacterized protein</fullName>
    </submittedName>
</protein>
<organism evidence="2 3">
    <name type="scientific">Alkaliphilus hydrothermalis</name>
    <dbReference type="NCBI Taxonomy" id="1482730"/>
    <lineage>
        <taxon>Bacteria</taxon>
        <taxon>Bacillati</taxon>
        <taxon>Bacillota</taxon>
        <taxon>Clostridia</taxon>
        <taxon>Peptostreptococcales</taxon>
        <taxon>Natronincolaceae</taxon>
        <taxon>Alkaliphilus</taxon>
    </lineage>
</organism>
<keyword evidence="1" id="KW-1133">Transmembrane helix</keyword>
<accession>A0ABS2NLQ3</accession>
<keyword evidence="1" id="KW-0812">Transmembrane</keyword>
<keyword evidence="3" id="KW-1185">Reference proteome</keyword>
<sequence length="49" mass="5637">MKDFRVWLNEGSNEKGLLFKKRTSSISNISVIAGVVIIIVFSIVYRFFI</sequence>
<feature type="transmembrane region" description="Helical" evidence="1">
    <location>
        <begin position="26"/>
        <end position="48"/>
    </location>
</feature>